<organism evidence="3 4">
    <name type="scientific">Beauveria bassiana D1-5</name>
    <dbReference type="NCBI Taxonomy" id="1245745"/>
    <lineage>
        <taxon>Eukaryota</taxon>
        <taxon>Fungi</taxon>
        <taxon>Dikarya</taxon>
        <taxon>Ascomycota</taxon>
        <taxon>Pezizomycotina</taxon>
        <taxon>Sordariomycetes</taxon>
        <taxon>Hypocreomycetidae</taxon>
        <taxon>Hypocreales</taxon>
        <taxon>Cordycipitaceae</taxon>
        <taxon>Beauveria</taxon>
    </lineage>
</organism>
<dbReference type="Pfam" id="PF01185">
    <property type="entry name" value="Hydrophobin"/>
    <property type="match status" value="1"/>
</dbReference>
<comment type="caution">
    <text evidence="3">The sequence shown here is derived from an EMBL/GenBank/DDBJ whole genome shotgun (WGS) entry which is preliminary data.</text>
</comment>
<protein>
    <recommendedName>
        <fullName evidence="2">Hydrophobin</fullName>
    </recommendedName>
</protein>
<keyword evidence="1 2" id="KW-1015">Disulfide bond</keyword>
<dbReference type="SMART" id="SM00075">
    <property type="entry name" value="HYDRO"/>
    <property type="match status" value="1"/>
</dbReference>
<evidence type="ECO:0000313" key="3">
    <source>
        <dbReference type="EMBL" id="KGQ04237.1"/>
    </source>
</evidence>
<keyword evidence="2" id="KW-0964">Secreted</keyword>
<dbReference type="GO" id="GO:0005199">
    <property type="term" value="F:structural constituent of cell wall"/>
    <property type="evidence" value="ECO:0007669"/>
    <property type="project" value="InterPro"/>
</dbReference>
<feature type="signal peptide" evidence="2">
    <location>
        <begin position="1"/>
        <end position="16"/>
    </location>
</feature>
<accession>A0A0A2VD56</accession>
<dbReference type="GO" id="GO:0009277">
    <property type="term" value="C:fungal-type cell wall"/>
    <property type="evidence" value="ECO:0007669"/>
    <property type="project" value="InterPro"/>
</dbReference>
<reference evidence="3 4" key="1">
    <citation type="submission" date="2012-10" db="EMBL/GenBank/DDBJ databases">
        <title>Genome sequencing and analysis of entomopathogenic fungi Beauveria bassiana D1-5.</title>
        <authorList>
            <person name="Li Q."/>
            <person name="Wang L."/>
            <person name="Zhang Z."/>
            <person name="Wang Q."/>
            <person name="Ren J."/>
            <person name="Wang M."/>
            <person name="Xu W."/>
            <person name="Wang J."/>
            <person name="Lu Y."/>
            <person name="Du Q."/>
            <person name="Sun Z."/>
        </authorList>
    </citation>
    <scope>NUCLEOTIDE SEQUENCE [LARGE SCALE GENOMIC DNA]</scope>
    <source>
        <strain evidence="3 4">D1-5</strain>
    </source>
</reference>
<proteinExistence type="inferred from homology"/>
<keyword evidence="2" id="KW-0732">Signal</keyword>
<comment type="similarity">
    <text evidence="2">Belongs to the fungal hydrophobin family.</text>
</comment>
<evidence type="ECO:0000256" key="1">
    <source>
        <dbReference type="ARBA" id="ARBA00023157"/>
    </source>
</evidence>
<sequence>MLSTTIFATLLAFAAASPHSGPSVKTGDICGNGNTLQCCNDNSVTNKLTGASVLSDLDLRKLLLGGECSPLDVNVLLNQVVPIANKNPCNKGQSTVCCGKQQQNGLVNLGCTPITVL</sequence>
<dbReference type="OrthoDB" id="4225815at2759"/>
<dbReference type="AlphaFoldDB" id="A0A0A2VD56"/>
<feature type="chain" id="PRO_5013986743" description="Hydrophobin" evidence="2">
    <location>
        <begin position="17"/>
        <end position="117"/>
    </location>
</feature>
<dbReference type="EMBL" id="ANFO01001106">
    <property type="protein sequence ID" value="KGQ04237.1"/>
    <property type="molecule type" value="Genomic_DNA"/>
</dbReference>
<dbReference type="HOGENOM" id="CLU_164195_0_0_1"/>
<dbReference type="CDD" id="cd23507">
    <property type="entry name" value="hydrophobin_I"/>
    <property type="match status" value="1"/>
</dbReference>
<dbReference type="Proteomes" id="UP000030106">
    <property type="component" value="Unassembled WGS sequence"/>
</dbReference>
<keyword evidence="2" id="KW-0134">Cell wall</keyword>
<dbReference type="InterPro" id="IPR001338">
    <property type="entry name" value="Class_I_Hydrophobin"/>
</dbReference>
<evidence type="ECO:0000313" key="4">
    <source>
        <dbReference type="Proteomes" id="UP000030106"/>
    </source>
</evidence>
<evidence type="ECO:0000256" key="2">
    <source>
        <dbReference type="RuleBase" id="RU365009"/>
    </source>
</evidence>
<name>A0A0A2VD56_BEABA</name>
<gene>
    <name evidence="3" type="ORF">BBAD15_g10483</name>
</gene>
<comment type="subcellular location">
    <subcellularLocation>
        <location evidence="2">Secreted</location>
        <location evidence="2">Cell wall</location>
    </subcellularLocation>
</comment>